<dbReference type="STRING" id="1220589.CD32_16060"/>
<dbReference type="PROSITE" id="PS50850">
    <property type="entry name" value="MFS"/>
    <property type="match status" value="1"/>
</dbReference>
<dbReference type="InterPro" id="IPR050171">
    <property type="entry name" value="MFS_Transporters"/>
</dbReference>
<feature type="transmembrane region" description="Helical" evidence="7">
    <location>
        <begin position="165"/>
        <end position="186"/>
    </location>
</feature>
<keyword evidence="10" id="KW-1185">Reference proteome</keyword>
<feature type="transmembrane region" description="Helical" evidence="7">
    <location>
        <begin position="99"/>
        <end position="116"/>
    </location>
</feature>
<evidence type="ECO:0000256" key="3">
    <source>
        <dbReference type="ARBA" id="ARBA00022475"/>
    </source>
</evidence>
<dbReference type="CDD" id="cd17329">
    <property type="entry name" value="MFS_MdtH_MDR_like"/>
    <property type="match status" value="1"/>
</dbReference>
<dbReference type="AlphaFoldDB" id="A0A0A3IF19"/>
<dbReference type="PANTHER" id="PTHR23517">
    <property type="entry name" value="RESISTANCE PROTEIN MDTM, PUTATIVE-RELATED-RELATED"/>
    <property type="match status" value="1"/>
</dbReference>
<feature type="transmembrane region" description="Helical" evidence="7">
    <location>
        <begin position="77"/>
        <end position="93"/>
    </location>
</feature>
<evidence type="ECO:0000259" key="8">
    <source>
        <dbReference type="PROSITE" id="PS50850"/>
    </source>
</evidence>
<comment type="subcellular location">
    <subcellularLocation>
        <location evidence="1">Cell membrane</location>
        <topology evidence="1">Multi-pass membrane protein</topology>
    </subcellularLocation>
</comment>
<dbReference type="InterPro" id="IPR011701">
    <property type="entry name" value="MFS"/>
</dbReference>
<keyword evidence="3" id="KW-1003">Cell membrane</keyword>
<gene>
    <name evidence="9" type="ORF">CD32_16060</name>
</gene>
<dbReference type="InterPro" id="IPR020846">
    <property type="entry name" value="MFS_dom"/>
</dbReference>
<keyword evidence="5 7" id="KW-1133">Transmembrane helix</keyword>
<reference evidence="9 10" key="1">
    <citation type="submission" date="2014-02" db="EMBL/GenBank/DDBJ databases">
        <title>Draft genome sequence of Lysinibacillus odysseyi NBRC 100172.</title>
        <authorList>
            <person name="Zhang F."/>
            <person name="Wang G."/>
            <person name="Zhang L."/>
        </authorList>
    </citation>
    <scope>NUCLEOTIDE SEQUENCE [LARGE SCALE GENOMIC DNA]</scope>
    <source>
        <strain evidence="9 10">NBRC 100172</strain>
    </source>
</reference>
<protein>
    <submittedName>
        <fullName evidence="9">MFS transporter</fullName>
    </submittedName>
</protein>
<evidence type="ECO:0000256" key="6">
    <source>
        <dbReference type="ARBA" id="ARBA00023136"/>
    </source>
</evidence>
<feature type="transmembrane region" description="Helical" evidence="7">
    <location>
        <begin position="43"/>
        <end position="65"/>
    </location>
</feature>
<feature type="transmembrane region" description="Helical" evidence="7">
    <location>
        <begin position="304"/>
        <end position="326"/>
    </location>
</feature>
<evidence type="ECO:0000256" key="7">
    <source>
        <dbReference type="SAM" id="Phobius"/>
    </source>
</evidence>
<name>A0A0A3IF19_9BACI</name>
<feature type="transmembrane region" description="Helical" evidence="7">
    <location>
        <begin position="367"/>
        <end position="387"/>
    </location>
</feature>
<feature type="transmembrane region" description="Helical" evidence="7">
    <location>
        <begin position="12"/>
        <end position="37"/>
    </location>
</feature>
<dbReference type="Gene3D" id="1.20.1250.20">
    <property type="entry name" value="MFS general substrate transporter like domains"/>
    <property type="match status" value="1"/>
</dbReference>
<dbReference type="GO" id="GO:0022857">
    <property type="term" value="F:transmembrane transporter activity"/>
    <property type="evidence" value="ECO:0007669"/>
    <property type="project" value="InterPro"/>
</dbReference>
<keyword evidence="2" id="KW-0813">Transport</keyword>
<dbReference type="InterPro" id="IPR036259">
    <property type="entry name" value="MFS_trans_sf"/>
</dbReference>
<feature type="transmembrane region" description="Helical" evidence="7">
    <location>
        <begin position="137"/>
        <end position="159"/>
    </location>
</feature>
<organism evidence="9 10">
    <name type="scientific">Lysinibacillus odysseyi 34hs-1 = NBRC 100172</name>
    <dbReference type="NCBI Taxonomy" id="1220589"/>
    <lineage>
        <taxon>Bacteria</taxon>
        <taxon>Bacillati</taxon>
        <taxon>Bacillota</taxon>
        <taxon>Bacilli</taxon>
        <taxon>Bacillales</taxon>
        <taxon>Bacillaceae</taxon>
        <taxon>Lysinibacillus</taxon>
    </lineage>
</organism>
<dbReference type="GO" id="GO:0005886">
    <property type="term" value="C:plasma membrane"/>
    <property type="evidence" value="ECO:0007669"/>
    <property type="project" value="UniProtKB-SubCell"/>
</dbReference>
<dbReference type="PANTHER" id="PTHR23517:SF10">
    <property type="entry name" value="MAJOR FACILITATOR SUPERFAMILY (MFS) PROFILE DOMAIN-CONTAINING PROTEIN"/>
    <property type="match status" value="1"/>
</dbReference>
<feature type="domain" description="Major facilitator superfamily (MFS) profile" evidence="8">
    <location>
        <begin position="10"/>
        <end position="388"/>
    </location>
</feature>
<evidence type="ECO:0000256" key="4">
    <source>
        <dbReference type="ARBA" id="ARBA00022692"/>
    </source>
</evidence>
<dbReference type="Proteomes" id="UP000030437">
    <property type="component" value="Unassembled WGS sequence"/>
</dbReference>
<dbReference type="Pfam" id="PF07690">
    <property type="entry name" value="MFS_1"/>
    <property type="match status" value="1"/>
</dbReference>
<feature type="transmembrane region" description="Helical" evidence="7">
    <location>
        <begin position="215"/>
        <end position="232"/>
    </location>
</feature>
<accession>A0A0A3IF19</accession>
<evidence type="ECO:0000256" key="2">
    <source>
        <dbReference type="ARBA" id="ARBA00022448"/>
    </source>
</evidence>
<evidence type="ECO:0000256" key="1">
    <source>
        <dbReference type="ARBA" id="ARBA00004651"/>
    </source>
</evidence>
<dbReference type="SUPFAM" id="SSF103473">
    <property type="entry name" value="MFS general substrate transporter"/>
    <property type="match status" value="1"/>
</dbReference>
<dbReference type="OrthoDB" id="8952229at2"/>
<sequence>MRSIFLYFHPLVWIILCGTIFARTASFMAMPFLALYLHNELHASPLLIGMTLGVAPLFSTFGGLIGGYLTDRFERKYVIITTVFVWSFTFLGFAFAPSAAFFVVLNALNGLCRSFFEPGTQALMIDFTEDSKKRRLFSVRYTAINIAAVIGPLLGVWIASMSSASVPFIITATMYAMYGLFLLIVLNRYGSKQQQLSGGHKVMAIFSAVAHDRKLFYFIMAGILISIGYSQFDSTLPQLIDIKVENGVKLFSYAIVANSITVLTLQLPLTIMIEKANIYTSLKIGITIFAAGLLLFGISENGWMFIVSMIIFSVGEIFCFPTMNAVIEEIAPSDQKGIYLGASQLKNIGGFIGPVLGGWLLIAAMDWMYAVIALLMLSSIIIYRQALRLA</sequence>
<keyword evidence="6 7" id="KW-0472">Membrane</keyword>
<proteinExistence type="predicted"/>
<dbReference type="EMBL" id="JPVP01000058">
    <property type="protein sequence ID" value="KGR83351.1"/>
    <property type="molecule type" value="Genomic_DNA"/>
</dbReference>
<feature type="transmembrane region" description="Helical" evidence="7">
    <location>
        <begin position="278"/>
        <end position="298"/>
    </location>
</feature>
<dbReference type="RefSeq" id="WP_036156454.1">
    <property type="nucleotide sequence ID" value="NZ_AVCX01000003.1"/>
</dbReference>
<comment type="caution">
    <text evidence="9">The sequence shown here is derived from an EMBL/GenBank/DDBJ whole genome shotgun (WGS) entry which is preliminary data.</text>
</comment>
<evidence type="ECO:0000313" key="9">
    <source>
        <dbReference type="EMBL" id="KGR83351.1"/>
    </source>
</evidence>
<evidence type="ECO:0000313" key="10">
    <source>
        <dbReference type="Proteomes" id="UP000030437"/>
    </source>
</evidence>
<keyword evidence="4 7" id="KW-0812">Transmembrane</keyword>
<dbReference type="eggNOG" id="COG2814">
    <property type="taxonomic scope" value="Bacteria"/>
</dbReference>
<evidence type="ECO:0000256" key="5">
    <source>
        <dbReference type="ARBA" id="ARBA00022989"/>
    </source>
</evidence>